<name>A0AAN0MH16_9ACTN</name>
<gene>
    <name evidence="1" type="ORF">brsh051_16780</name>
</gene>
<protein>
    <submittedName>
        <fullName evidence="1">Uncharacterized protein</fullName>
    </submittedName>
</protein>
<reference evidence="1" key="1">
    <citation type="journal article" date="2024" name="Int. J. Syst. Evol. Microbiol.">
        <title>Brooklawnia propionicigenes sp. nov., a facultatively anaerobic, propionate-producing bacterium isolated from a methanogenic reactor treating waste from cattle farms.</title>
        <authorList>
            <person name="Akita Y."/>
            <person name="Ueki A."/>
            <person name="Tonouchi A."/>
            <person name="Sugawara Y."/>
            <person name="Honma S."/>
            <person name="Kaku N."/>
            <person name="Ueki K."/>
        </authorList>
    </citation>
    <scope>NUCLEOTIDE SEQUENCE</scope>
    <source>
        <strain evidence="1">SH051</strain>
    </source>
</reference>
<dbReference type="AlphaFoldDB" id="A0AAN0MH16"/>
<keyword evidence="2" id="KW-1185">Reference proteome</keyword>
<evidence type="ECO:0000313" key="2">
    <source>
        <dbReference type="Proteomes" id="UP001431656"/>
    </source>
</evidence>
<evidence type="ECO:0000313" key="1">
    <source>
        <dbReference type="EMBL" id="BEH02397.1"/>
    </source>
</evidence>
<accession>A0AAN0MH16</accession>
<proteinExistence type="predicted"/>
<dbReference type="RefSeq" id="WP_286263992.1">
    <property type="nucleotide sequence ID" value="NZ_AP028056.1"/>
</dbReference>
<dbReference type="EMBL" id="AP028056">
    <property type="protein sequence ID" value="BEH02397.1"/>
    <property type="molecule type" value="Genomic_DNA"/>
</dbReference>
<sequence>MGSDASSAATAHTLARLGEDELRVLVALAAGADPSALPEFEALDVAAVADELRRQGLITQTGMAVTDAVARALGPFPAGLAPISAEPLDEATITEALGRIGDDDRRVLERLVWGPPQGTVGNAQRAVTWPDAASPIDRLLALRLLRPVDERTVILPREVALVLRGGRIFDENGERPALPRVQAASTDRRPAGAAGAFGERQSTDWRPVLDTAAQSDLWVQLAYAEEDGTLTSAIVRVLFVAHGSAYLVRRAGARLTVPTGRIISAQTLEPVVINDPPLEQRN</sequence>
<organism evidence="1 2">
    <name type="scientific">Brooklawnia propionicigenes</name>
    <dbReference type="NCBI Taxonomy" id="3041175"/>
    <lineage>
        <taxon>Bacteria</taxon>
        <taxon>Bacillati</taxon>
        <taxon>Actinomycetota</taxon>
        <taxon>Actinomycetes</taxon>
        <taxon>Propionibacteriales</taxon>
        <taxon>Propionibacteriaceae</taxon>
        <taxon>Brooklawnia</taxon>
    </lineage>
</organism>
<dbReference type="Proteomes" id="UP001431656">
    <property type="component" value="Chromosome"/>
</dbReference>
<dbReference type="KEGG" id="broo:brsh051_16780"/>